<evidence type="ECO:0000256" key="2">
    <source>
        <dbReference type="SAM" id="SignalP"/>
    </source>
</evidence>
<dbReference type="EMBL" id="PGOL01007045">
    <property type="protein sequence ID" value="PKI33081.1"/>
    <property type="molecule type" value="Genomic_DNA"/>
</dbReference>
<accession>A0A2I0HN41</accession>
<evidence type="ECO:0000313" key="4">
    <source>
        <dbReference type="Proteomes" id="UP000233551"/>
    </source>
</evidence>
<evidence type="ECO:0000313" key="3">
    <source>
        <dbReference type="EMBL" id="PKI33081.1"/>
    </source>
</evidence>
<sequence>LLLLLKLFILLSYQATARPLLELPTELQSFHLDFSSCKLQLVEAIAAGVPNLLELLQFTCSHCCATPRAPLAPIGLLELLMLPILHFLLLMLLLAVLLLFLFTVEL</sequence>
<name>A0A2I0HN41_PUNGR</name>
<feature type="signal peptide" evidence="2">
    <location>
        <begin position="1"/>
        <end position="17"/>
    </location>
</feature>
<evidence type="ECO:0000256" key="1">
    <source>
        <dbReference type="SAM" id="Phobius"/>
    </source>
</evidence>
<keyword evidence="1" id="KW-0472">Membrane</keyword>
<keyword evidence="2" id="KW-0732">Signal</keyword>
<keyword evidence="4" id="KW-1185">Reference proteome</keyword>
<dbReference type="AlphaFoldDB" id="A0A2I0HN41"/>
<gene>
    <name evidence="3" type="ORF">CRG98_046528</name>
</gene>
<protein>
    <submittedName>
        <fullName evidence="3">Uncharacterized protein</fullName>
    </submittedName>
</protein>
<feature type="chain" id="PRO_5014112471" evidence="2">
    <location>
        <begin position="18"/>
        <end position="106"/>
    </location>
</feature>
<organism evidence="3 4">
    <name type="scientific">Punica granatum</name>
    <name type="common">Pomegranate</name>
    <dbReference type="NCBI Taxonomy" id="22663"/>
    <lineage>
        <taxon>Eukaryota</taxon>
        <taxon>Viridiplantae</taxon>
        <taxon>Streptophyta</taxon>
        <taxon>Embryophyta</taxon>
        <taxon>Tracheophyta</taxon>
        <taxon>Spermatophyta</taxon>
        <taxon>Magnoliopsida</taxon>
        <taxon>eudicotyledons</taxon>
        <taxon>Gunneridae</taxon>
        <taxon>Pentapetalae</taxon>
        <taxon>rosids</taxon>
        <taxon>malvids</taxon>
        <taxon>Myrtales</taxon>
        <taxon>Lythraceae</taxon>
        <taxon>Punica</taxon>
    </lineage>
</organism>
<proteinExistence type="predicted"/>
<keyword evidence="1" id="KW-1133">Transmembrane helix</keyword>
<comment type="caution">
    <text evidence="3">The sequence shown here is derived from an EMBL/GenBank/DDBJ whole genome shotgun (WGS) entry which is preliminary data.</text>
</comment>
<keyword evidence="1" id="KW-0812">Transmembrane</keyword>
<feature type="transmembrane region" description="Helical" evidence="1">
    <location>
        <begin position="80"/>
        <end position="104"/>
    </location>
</feature>
<feature type="non-terminal residue" evidence="3">
    <location>
        <position position="1"/>
    </location>
</feature>
<dbReference type="Proteomes" id="UP000233551">
    <property type="component" value="Unassembled WGS sequence"/>
</dbReference>
<reference evidence="3 4" key="1">
    <citation type="submission" date="2017-11" db="EMBL/GenBank/DDBJ databases">
        <title>De-novo sequencing of pomegranate (Punica granatum L.) genome.</title>
        <authorList>
            <person name="Akparov Z."/>
            <person name="Amiraslanov A."/>
            <person name="Hajiyeva S."/>
            <person name="Abbasov M."/>
            <person name="Kaur K."/>
            <person name="Hamwieh A."/>
            <person name="Solovyev V."/>
            <person name="Salamov A."/>
            <person name="Braich B."/>
            <person name="Kosarev P."/>
            <person name="Mahmoud A."/>
            <person name="Hajiyev E."/>
            <person name="Babayeva S."/>
            <person name="Izzatullayeva V."/>
            <person name="Mammadov A."/>
            <person name="Mammadov A."/>
            <person name="Sharifova S."/>
            <person name="Ojaghi J."/>
            <person name="Eynullazada K."/>
            <person name="Bayramov B."/>
            <person name="Abdulazimova A."/>
            <person name="Shahmuradov I."/>
        </authorList>
    </citation>
    <scope>NUCLEOTIDE SEQUENCE [LARGE SCALE GENOMIC DNA]</scope>
    <source>
        <strain evidence="4">cv. AG2017</strain>
        <tissue evidence="3">Leaf</tissue>
    </source>
</reference>